<gene>
    <name evidence="4" type="ORF">ATK30_6898</name>
    <name evidence="3" type="ORF">H5411_35535</name>
</gene>
<reference evidence="4 5" key="1">
    <citation type="submission" date="2017-12" db="EMBL/GenBank/DDBJ databases">
        <title>Sequencing the genomes of 1000 Actinobacteria strains.</title>
        <authorList>
            <person name="Klenk H.-P."/>
        </authorList>
    </citation>
    <scope>NUCLEOTIDE SEQUENCE [LARGE SCALE GENOMIC DNA]</scope>
    <source>
        <strain evidence="4 5">DSM 45165</strain>
    </source>
</reference>
<dbReference type="SUPFAM" id="SSF54637">
    <property type="entry name" value="Thioesterase/thiol ester dehydrase-isomerase"/>
    <property type="match status" value="2"/>
</dbReference>
<dbReference type="Gene3D" id="2.40.160.210">
    <property type="entry name" value="Acyl-CoA thioesterase, double hotdog domain"/>
    <property type="match status" value="1"/>
</dbReference>
<accession>A0A8E1W550</accession>
<dbReference type="Pfam" id="PF20789">
    <property type="entry name" value="4HBT_3C"/>
    <property type="match status" value="1"/>
</dbReference>
<organism evidence="4 5">
    <name type="scientific">Amycolatopsis echigonensis</name>
    <dbReference type="NCBI Taxonomy" id="2576905"/>
    <lineage>
        <taxon>Bacteria</taxon>
        <taxon>Bacillati</taxon>
        <taxon>Actinomycetota</taxon>
        <taxon>Actinomycetes</taxon>
        <taxon>Pseudonocardiales</taxon>
        <taxon>Pseudonocardiaceae</taxon>
        <taxon>Amycolatopsis</taxon>
    </lineage>
</organism>
<dbReference type="PANTHER" id="PTHR38110:SF1">
    <property type="entry name" value="THIOESTERASE DOMAIN-CONTAINING PROTEIN"/>
    <property type="match status" value="1"/>
</dbReference>
<feature type="domain" description="Acyl-CoA thioesterase-like N-terminal HotDog" evidence="1">
    <location>
        <begin position="25"/>
        <end position="106"/>
    </location>
</feature>
<evidence type="ECO:0000259" key="1">
    <source>
        <dbReference type="Pfam" id="PF13622"/>
    </source>
</evidence>
<evidence type="ECO:0000313" key="3">
    <source>
        <dbReference type="EMBL" id="MBB2504444.1"/>
    </source>
</evidence>
<dbReference type="InterPro" id="IPR049450">
    <property type="entry name" value="ACOT8-like_C"/>
</dbReference>
<dbReference type="PANTHER" id="PTHR38110">
    <property type="entry name" value="CHROMOSOME 23, WHOLE GENOME SHOTGUN SEQUENCE"/>
    <property type="match status" value="1"/>
</dbReference>
<reference evidence="3 6" key="2">
    <citation type="submission" date="2020-08" db="EMBL/GenBank/DDBJ databases">
        <title>Amycolatopsis echigonensis JCM 21831.</title>
        <authorList>
            <person name="Tedsree N."/>
            <person name="Kuncharoen N."/>
            <person name="Likhitwitayawuid K."/>
            <person name="Tanasupawat S."/>
        </authorList>
    </citation>
    <scope>NUCLEOTIDE SEQUENCE [LARGE SCALE GENOMIC DNA]</scope>
    <source>
        <strain evidence="3 6">JCM 21831</strain>
    </source>
</reference>
<dbReference type="InterPro" id="IPR049449">
    <property type="entry name" value="TesB_ACOT8-like_N"/>
</dbReference>
<evidence type="ECO:0000313" key="4">
    <source>
        <dbReference type="EMBL" id="PKV95963.1"/>
    </source>
</evidence>
<dbReference type="Pfam" id="PF13622">
    <property type="entry name" value="4HBT_3"/>
    <property type="match status" value="1"/>
</dbReference>
<dbReference type="EMBL" id="PJMY01000003">
    <property type="protein sequence ID" value="PKV95963.1"/>
    <property type="molecule type" value="Genomic_DNA"/>
</dbReference>
<dbReference type="OrthoDB" id="5418286at2"/>
<sequence length="263" mass="27715">MSTTTFAAVSAVKQRSDTEFSVDLSPAWTIGGRPNGGYLLATVARAATVVSGHPDVLAASAHYLRSPEPGPAEIEVEVLRTGRSATQLRGRLLKDGVPQVEALLTLGVLGEAEPFWQDGVPRPEFGPFADEPWGPAVLTSGIPIAIRDEIDVRFDRPLADGPSGRGELRALLALPGDEPFDPVSLLFAVDALPPATLDVAPSGWVPTLELTAYVRAHPAPGPVRVLHRAHLIGDGRVDESCHVWDSAGTLVAQGTQLAGIRIG</sequence>
<evidence type="ECO:0000313" key="5">
    <source>
        <dbReference type="Proteomes" id="UP000233750"/>
    </source>
</evidence>
<dbReference type="Proteomes" id="UP000233750">
    <property type="component" value="Unassembled WGS sequence"/>
</dbReference>
<dbReference type="Proteomes" id="UP000550260">
    <property type="component" value="Unassembled WGS sequence"/>
</dbReference>
<dbReference type="AlphaFoldDB" id="A0A2N3WQ52"/>
<protein>
    <submittedName>
        <fullName evidence="4">Acyl-CoA thioesterase</fullName>
    </submittedName>
    <submittedName>
        <fullName evidence="3">Thioesterase family protein</fullName>
    </submittedName>
</protein>
<comment type="caution">
    <text evidence="4">The sequence shown here is derived from an EMBL/GenBank/DDBJ whole genome shotgun (WGS) entry which is preliminary data.</text>
</comment>
<dbReference type="EMBL" id="JACJHR010000073">
    <property type="protein sequence ID" value="MBB2504444.1"/>
    <property type="molecule type" value="Genomic_DNA"/>
</dbReference>
<dbReference type="InterPro" id="IPR052389">
    <property type="entry name" value="Sec_Metab_Biosynth-Assoc"/>
</dbReference>
<evidence type="ECO:0000259" key="2">
    <source>
        <dbReference type="Pfam" id="PF20789"/>
    </source>
</evidence>
<keyword evidence="5" id="KW-1185">Reference proteome</keyword>
<evidence type="ECO:0000313" key="6">
    <source>
        <dbReference type="Proteomes" id="UP000550260"/>
    </source>
</evidence>
<accession>A0A2N3WQ52</accession>
<dbReference type="InterPro" id="IPR042171">
    <property type="entry name" value="Acyl-CoA_hotdog"/>
</dbReference>
<dbReference type="InterPro" id="IPR029069">
    <property type="entry name" value="HotDog_dom_sf"/>
</dbReference>
<feature type="domain" description="Acyl-CoA thioesterase-like C-terminal" evidence="2">
    <location>
        <begin position="156"/>
        <end position="258"/>
    </location>
</feature>
<name>A0A2N3WQ52_9PSEU</name>
<dbReference type="RefSeq" id="WP_101438892.1">
    <property type="nucleotide sequence ID" value="NZ_JACJHR010000073.1"/>
</dbReference>
<proteinExistence type="predicted"/>